<dbReference type="AlphaFoldDB" id="A0AB36ID35"/>
<dbReference type="InterPro" id="IPR013096">
    <property type="entry name" value="Cupin_2"/>
</dbReference>
<reference evidence="3 4" key="1">
    <citation type="submission" date="2015-12" db="EMBL/GenBank/DDBJ databases">
        <title>Genome sequence of Corynebacterium AS 1.542.</title>
        <authorList>
            <person name="Yang J."/>
            <person name="Yang S."/>
        </authorList>
    </citation>
    <scope>NUCLEOTIDE SEQUENCE [LARGE SCALE GENOMIC DNA]</scope>
    <source>
        <strain evidence="3 4">AS 1.542</strain>
    </source>
</reference>
<organism evidence="3 4">
    <name type="scientific">Corynebacterium glutamicum</name>
    <name type="common">Brevibacterium saccharolyticum</name>
    <dbReference type="NCBI Taxonomy" id="1718"/>
    <lineage>
        <taxon>Bacteria</taxon>
        <taxon>Bacillati</taxon>
        <taxon>Actinomycetota</taxon>
        <taxon>Actinomycetes</taxon>
        <taxon>Mycobacteriales</taxon>
        <taxon>Corynebacteriaceae</taxon>
        <taxon>Corynebacterium</taxon>
    </lineage>
</organism>
<dbReference type="Proteomes" id="UP000186091">
    <property type="component" value="Unassembled WGS sequence"/>
</dbReference>
<accession>A0AB36ID35</accession>
<evidence type="ECO:0000313" key="3">
    <source>
        <dbReference type="EMBL" id="OKX80322.1"/>
    </source>
</evidence>
<evidence type="ECO:0000313" key="4">
    <source>
        <dbReference type="Proteomes" id="UP000186091"/>
    </source>
</evidence>
<evidence type="ECO:0000256" key="1">
    <source>
        <dbReference type="ARBA" id="ARBA00022723"/>
    </source>
</evidence>
<dbReference type="PANTHER" id="PTHR35848:SF6">
    <property type="entry name" value="CUPIN TYPE-2 DOMAIN-CONTAINING PROTEIN"/>
    <property type="match status" value="1"/>
</dbReference>
<gene>
    <name evidence="3" type="ORF">AUP69_09650</name>
</gene>
<dbReference type="GO" id="GO:0046872">
    <property type="term" value="F:metal ion binding"/>
    <property type="evidence" value="ECO:0007669"/>
    <property type="project" value="UniProtKB-KW"/>
</dbReference>
<comment type="caution">
    <text evidence="3">The sequence shown here is derived from an EMBL/GenBank/DDBJ whole genome shotgun (WGS) entry which is preliminary data.</text>
</comment>
<keyword evidence="1" id="KW-0479">Metal-binding</keyword>
<proteinExistence type="predicted"/>
<dbReference type="Pfam" id="PF07883">
    <property type="entry name" value="Cupin_2"/>
    <property type="match status" value="1"/>
</dbReference>
<name>A0AB36ID35_CORGT</name>
<dbReference type="PANTHER" id="PTHR35848">
    <property type="entry name" value="OXALATE-BINDING PROTEIN"/>
    <property type="match status" value="1"/>
</dbReference>
<dbReference type="EMBL" id="LOQT01000020">
    <property type="protein sequence ID" value="OKX80322.1"/>
    <property type="molecule type" value="Genomic_DNA"/>
</dbReference>
<evidence type="ECO:0000259" key="2">
    <source>
        <dbReference type="Pfam" id="PF07883"/>
    </source>
</evidence>
<feature type="domain" description="Cupin type-2" evidence="2">
    <location>
        <begin position="40"/>
        <end position="109"/>
    </location>
</feature>
<dbReference type="RefSeq" id="WP_003854685.1">
    <property type="nucleotide sequence ID" value="NZ_JAAOYN010000001.1"/>
</dbReference>
<dbReference type="InterPro" id="IPR014710">
    <property type="entry name" value="RmlC-like_jellyroll"/>
</dbReference>
<sequence length="209" mass="23160">MKKPQVFRPETLPTIERGNGARTIPLVTVDRGATTFLNGITEFGPGAQIGHHIHNVVESVMVIKGNAIVDIDGERTELKTFDTTLVPANIPHHFENASDTEEMVIFWTYASIDATRTLLTSNTFGRIDEEHAGEHKEKPVSVVVEFKSTEGIDSLAPILQALPGARGMRLDRSPVGFELVLSWDRDAVQELEQIPLVPSRIMEEVATYF</sequence>
<protein>
    <recommendedName>
        <fullName evidence="2">Cupin type-2 domain-containing protein</fullName>
    </recommendedName>
</protein>
<dbReference type="InterPro" id="IPR011051">
    <property type="entry name" value="RmlC_Cupin_sf"/>
</dbReference>
<dbReference type="Gene3D" id="2.60.120.10">
    <property type="entry name" value="Jelly Rolls"/>
    <property type="match status" value="1"/>
</dbReference>
<dbReference type="SUPFAM" id="SSF51182">
    <property type="entry name" value="RmlC-like cupins"/>
    <property type="match status" value="1"/>
</dbReference>
<dbReference type="InterPro" id="IPR051610">
    <property type="entry name" value="GPI/OXD"/>
</dbReference>